<proteinExistence type="predicted"/>
<organism evidence="3 4">
    <name type="scientific">Moryella indoligenes</name>
    <dbReference type="NCBI Taxonomy" id="371674"/>
    <lineage>
        <taxon>Bacteria</taxon>
        <taxon>Bacillati</taxon>
        <taxon>Bacillota</taxon>
        <taxon>Clostridia</taxon>
        <taxon>Lachnospirales</taxon>
        <taxon>Lachnospiraceae</taxon>
        <taxon>Moryella</taxon>
    </lineage>
</organism>
<evidence type="ECO:0000313" key="4">
    <source>
        <dbReference type="Proteomes" id="UP001241537"/>
    </source>
</evidence>
<dbReference type="Proteomes" id="UP001241537">
    <property type="component" value="Unassembled WGS sequence"/>
</dbReference>
<reference evidence="3" key="1">
    <citation type="submission" date="2023-07" db="EMBL/GenBank/DDBJ databases">
        <title>Genomic Encyclopedia of Type Strains, Phase IV (KMG-IV): sequencing the most valuable type-strain genomes for metagenomic binning, comparative biology and taxonomic classification.</title>
        <authorList>
            <person name="Goeker M."/>
        </authorList>
    </citation>
    <scope>NUCLEOTIDE SEQUENCE</scope>
    <source>
        <strain evidence="3">DSM 19659</strain>
    </source>
</reference>
<gene>
    <name evidence="3" type="ORF">J2S20_001916</name>
</gene>
<keyword evidence="1" id="KW-0732">Signal</keyword>
<evidence type="ECO:0000259" key="2">
    <source>
        <dbReference type="Pfam" id="PF21277"/>
    </source>
</evidence>
<dbReference type="AlphaFoldDB" id="A0AAE4AMK3"/>
<name>A0AAE4AMK3_9FIRM</name>
<dbReference type="EMBL" id="JAUSTO010000014">
    <property type="protein sequence ID" value="MDQ0153206.1"/>
    <property type="molecule type" value="Genomic_DNA"/>
</dbReference>
<dbReference type="RefSeq" id="WP_106611457.1">
    <property type="nucleotide sequence ID" value="NZ_JAUSTO010000014.1"/>
</dbReference>
<evidence type="ECO:0000313" key="3">
    <source>
        <dbReference type="EMBL" id="MDQ0153206.1"/>
    </source>
</evidence>
<evidence type="ECO:0000256" key="1">
    <source>
        <dbReference type="SAM" id="SignalP"/>
    </source>
</evidence>
<keyword evidence="4" id="KW-1185">Reference proteome</keyword>
<dbReference type="InterPro" id="IPR049073">
    <property type="entry name" value="T6SS_VgrG3-like_C"/>
</dbReference>
<feature type="chain" id="PRO_5041943832" description="Type VI secretion system spike protein VgrG3-like C-terminal domain-containing protein" evidence="1">
    <location>
        <begin position="30"/>
        <end position="416"/>
    </location>
</feature>
<protein>
    <recommendedName>
        <fullName evidence="2">Type VI secretion system spike protein VgrG3-like C-terminal domain-containing protein</fullName>
    </recommendedName>
</protein>
<sequence length="416" mass="47188">MKFKKTVALFCIFLHSLFFSVSCSVNSMAGEIHGFVEKEDGSVYYFDREGMPKSGWINQRGSRYYLEKRELSVGWKLIEDQKDNTLRWYYFDSRGRLLRDRVTPDGFLVDRNGVYAGTAEAFGEGGVFTGAALTAAEKKKKDEEDRKELRAIEAIYEARRERSREVHTNRVFHFLPTAAASEKGELCGQYAGGMPVEFYMLTIAGETSGGRNIVNNVTGDRGRAYGLCQMDYRYDLIPFMEFASRKHPELWGGFSAYLAFRRGDPELISHEGIIHVFKHAMFQNYHQAVEDQLEFVRQCYWDDFSRRLNAAGFALESRNIAVSAALLSINVNCGPQAELFVSQLKPSLSDTELLEGIYRLRNTQLAEQRVGSVRKGTTARYLYAEPRMAMALYSAEINVGSECVYGGGVEWHGSPF</sequence>
<feature type="domain" description="Type VI secretion system spike protein VgrG3-like C-terminal" evidence="2">
    <location>
        <begin position="276"/>
        <end position="364"/>
    </location>
</feature>
<dbReference type="SUPFAM" id="SSF69360">
    <property type="entry name" value="Cell wall binding repeat"/>
    <property type="match status" value="1"/>
</dbReference>
<comment type="caution">
    <text evidence="3">The sequence shown here is derived from an EMBL/GenBank/DDBJ whole genome shotgun (WGS) entry which is preliminary data.</text>
</comment>
<dbReference type="Pfam" id="PF21277">
    <property type="entry name" value="T6SS_VgrG3-like_C"/>
    <property type="match status" value="1"/>
</dbReference>
<dbReference type="PROSITE" id="PS51257">
    <property type="entry name" value="PROKAR_LIPOPROTEIN"/>
    <property type="match status" value="1"/>
</dbReference>
<accession>A0AAE4AMK3</accession>
<feature type="signal peptide" evidence="1">
    <location>
        <begin position="1"/>
        <end position="29"/>
    </location>
</feature>
<dbReference type="Gene3D" id="2.10.270.10">
    <property type="entry name" value="Cholin Binding"/>
    <property type="match status" value="1"/>
</dbReference>